<evidence type="ECO:0000313" key="4">
    <source>
        <dbReference type="EMBL" id="GCE09652.1"/>
    </source>
</evidence>
<dbReference type="GO" id="GO:0016747">
    <property type="term" value="F:acyltransferase activity, transferring groups other than amino-acyl groups"/>
    <property type="evidence" value="ECO:0007669"/>
    <property type="project" value="InterPro"/>
</dbReference>
<dbReference type="PROSITE" id="PS51186">
    <property type="entry name" value="GNAT"/>
    <property type="match status" value="1"/>
</dbReference>
<dbReference type="SUPFAM" id="SSF55729">
    <property type="entry name" value="Acyl-CoA N-acyltransferases (Nat)"/>
    <property type="match status" value="1"/>
</dbReference>
<reference evidence="5" key="1">
    <citation type="submission" date="2018-12" db="EMBL/GenBank/DDBJ databases">
        <title>Tengunoibacter tsumagoiensis gen. nov., sp. nov., Dictyobacter kobayashii sp. nov., D. alpinus sp. nov., and D. joshuensis sp. nov. and description of Dictyobacteraceae fam. nov. within the order Ktedonobacterales isolated from Tengu-no-mugimeshi.</title>
        <authorList>
            <person name="Wang C.M."/>
            <person name="Zheng Y."/>
            <person name="Sakai Y."/>
            <person name="Toyoda A."/>
            <person name="Minakuchi Y."/>
            <person name="Abe K."/>
            <person name="Yokota A."/>
            <person name="Yabe S."/>
        </authorList>
    </citation>
    <scope>NUCLEOTIDE SEQUENCE [LARGE SCALE GENOMIC DNA]</scope>
    <source>
        <strain evidence="5">S-27</strain>
    </source>
</reference>
<evidence type="ECO:0000313" key="5">
    <source>
        <dbReference type="Proteomes" id="UP000287224"/>
    </source>
</evidence>
<dbReference type="Gene3D" id="3.40.630.30">
    <property type="match status" value="1"/>
</dbReference>
<gene>
    <name evidence="4" type="ORF">KDAU_69810</name>
</gene>
<dbReference type="AlphaFoldDB" id="A0A401ZS72"/>
<dbReference type="EMBL" id="BIFQ01000002">
    <property type="protein sequence ID" value="GCE09652.1"/>
    <property type="molecule type" value="Genomic_DNA"/>
</dbReference>
<evidence type="ECO:0000256" key="1">
    <source>
        <dbReference type="ARBA" id="ARBA00022679"/>
    </source>
</evidence>
<comment type="caution">
    <text evidence="4">The sequence shown here is derived from an EMBL/GenBank/DDBJ whole genome shotgun (WGS) entry which is preliminary data.</text>
</comment>
<keyword evidence="2" id="KW-0012">Acyltransferase</keyword>
<feature type="domain" description="N-acetyltransferase" evidence="3">
    <location>
        <begin position="2"/>
        <end position="154"/>
    </location>
</feature>
<dbReference type="CDD" id="cd04301">
    <property type="entry name" value="NAT_SF"/>
    <property type="match status" value="1"/>
</dbReference>
<dbReference type="InterPro" id="IPR016181">
    <property type="entry name" value="Acyl_CoA_acyltransferase"/>
</dbReference>
<dbReference type="InterPro" id="IPR050832">
    <property type="entry name" value="Bact_Acetyltransf"/>
</dbReference>
<proteinExistence type="predicted"/>
<organism evidence="4 5">
    <name type="scientific">Dictyobacter aurantiacus</name>
    <dbReference type="NCBI Taxonomy" id="1936993"/>
    <lineage>
        <taxon>Bacteria</taxon>
        <taxon>Bacillati</taxon>
        <taxon>Chloroflexota</taxon>
        <taxon>Ktedonobacteria</taxon>
        <taxon>Ktedonobacterales</taxon>
        <taxon>Dictyobacteraceae</taxon>
        <taxon>Dictyobacter</taxon>
    </lineage>
</organism>
<dbReference type="PANTHER" id="PTHR43877:SF2">
    <property type="entry name" value="AMINOALKYLPHOSPHONATE N-ACETYLTRANSFERASE-RELATED"/>
    <property type="match status" value="1"/>
</dbReference>
<dbReference type="InterPro" id="IPR000182">
    <property type="entry name" value="GNAT_dom"/>
</dbReference>
<sequence>MLDMQPIKSEDLPLIQQLGYKYNLELDAAGTDHAAVVRWITATAQKTWEGTHFFWLARLENEVIGFSSCYLAINPFTQKTSGMIEDFYIVPAYRHHGYAQELAHTTFHELASRGAVEIHLDILKNNTTALQFWRRLGLQVHHYAMSMPITNKEA</sequence>
<evidence type="ECO:0000259" key="3">
    <source>
        <dbReference type="PROSITE" id="PS51186"/>
    </source>
</evidence>
<dbReference type="PANTHER" id="PTHR43877">
    <property type="entry name" value="AMINOALKYLPHOSPHONATE N-ACETYLTRANSFERASE-RELATED-RELATED"/>
    <property type="match status" value="1"/>
</dbReference>
<name>A0A401ZS72_9CHLR</name>
<dbReference type="Proteomes" id="UP000287224">
    <property type="component" value="Unassembled WGS sequence"/>
</dbReference>
<dbReference type="Pfam" id="PF00583">
    <property type="entry name" value="Acetyltransf_1"/>
    <property type="match status" value="1"/>
</dbReference>
<accession>A0A401ZS72</accession>
<protein>
    <recommendedName>
        <fullName evidence="3">N-acetyltransferase domain-containing protein</fullName>
    </recommendedName>
</protein>
<evidence type="ECO:0000256" key="2">
    <source>
        <dbReference type="ARBA" id="ARBA00023315"/>
    </source>
</evidence>
<keyword evidence="5" id="KW-1185">Reference proteome</keyword>
<dbReference type="RefSeq" id="WP_126602272.1">
    <property type="nucleotide sequence ID" value="NZ_BIFQ01000002.1"/>
</dbReference>
<keyword evidence="1" id="KW-0808">Transferase</keyword>
<dbReference type="OrthoDB" id="9792929at2"/>